<proteinExistence type="predicted"/>
<dbReference type="EMBL" id="MNPJ01000013">
    <property type="protein sequence ID" value="OQS55160.1"/>
    <property type="molecule type" value="Genomic_DNA"/>
</dbReference>
<name>A0A1W0E7C7_9MICR</name>
<evidence type="ECO:0000313" key="1">
    <source>
        <dbReference type="EMBL" id="OQS55160.1"/>
    </source>
</evidence>
<sequence length="177" mass="20991">MKFYEEKLVNYEKDYKINENTTIFTKLNEESFVIEDVFVNCIIRLTPVNTFAGISFSFNRKMDIVSGILQKTFQKLKLKVEVDVVFTSVCDEYRHFSLYVSSILTKYISKFLNLKIKTNLLTKFKNIIVVDPTPQEIEFCNNYFYMVEQGDILYTEAFNYEDIENDGVYEEIKRKMS</sequence>
<reference evidence="1 2" key="1">
    <citation type="journal article" date="2017" name="Environ. Microbiol.">
        <title>Decay of the glycolytic pathway and adaptation to intranuclear parasitism within Enterocytozoonidae microsporidia.</title>
        <authorList>
            <person name="Wiredu Boakye D."/>
            <person name="Jaroenlak P."/>
            <person name="Prachumwat A."/>
            <person name="Williams T.A."/>
            <person name="Bateman K.S."/>
            <person name="Itsathitphaisarn O."/>
            <person name="Sritunyalucksana K."/>
            <person name="Paszkiewicz K.H."/>
            <person name="Moore K.A."/>
            <person name="Stentiford G.D."/>
            <person name="Williams B.A."/>
        </authorList>
    </citation>
    <scope>NUCLEOTIDE SEQUENCE [LARGE SCALE GENOMIC DNA]</scope>
    <source>
        <strain evidence="1 2">TH1</strain>
    </source>
</reference>
<protein>
    <submittedName>
        <fullName evidence="1">Uncharacterized protein</fullName>
    </submittedName>
</protein>
<keyword evidence="2" id="KW-1185">Reference proteome</keyword>
<evidence type="ECO:0000313" key="2">
    <source>
        <dbReference type="Proteomes" id="UP000192758"/>
    </source>
</evidence>
<dbReference type="VEuPathDB" id="MicrosporidiaDB:EHP00_1557"/>
<accession>A0A1W0E7C7</accession>
<dbReference type="AlphaFoldDB" id="A0A1W0E7C7"/>
<comment type="caution">
    <text evidence="1">The sequence shown here is derived from an EMBL/GenBank/DDBJ whole genome shotgun (WGS) entry which is preliminary data.</text>
</comment>
<dbReference type="Proteomes" id="UP000192758">
    <property type="component" value="Unassembled WGS sequence"/>
</dbReference>
<gene>
    <name evidence="1" type="ORF">EHP00_1557</name>
</gene>
<organism evidence="1 2">
    <name type="scientific">Ecytonucleospora hepatopenaei</name>
    <dbReference type="NCBI Taxonomy" id="646526"/>
    <lineage>
        <taxon>Eukaryota</taxon>
        <taxon>Fungi</taxon>
        <taxon>Fungi incertae sedis</taxon>
        <taxon>Microsporidia</taxon>
        <taxon>Enterocytozoonidae</taxon>
        <taxon>Ecytonucleospora</taxon>
    </lineage>
</organism>